<dbReference type="InterPro" id="IPR050188">
    <property type="entry name" value="RluA_PseudoU_synthase"/>
</dbReference>
<dbReference type="AlphaFoldDB" id="A0A096AXI8"/>
<dbReference type="GO" id="GO:0140098">
    <property type="term" value="F:catalytic activity, acting on RNA"/>
    <property type="evidence" value="ECO:0007669"/>
    <property type="project" value="UniProtKB-ARBA"/>
</dbReference>
<dbReference type="CDD" id="cd02869">
    <property type="entry name" value="PseudoU_synth_RluA_like"/>
    <property type="match status" value="1"/>
</dbReference>
<dbReference type="Proteomes" id="UP000029614">
    <property type="component" value="Unassembled WGS sequence"/>
</dbReference>
<gene>
    <name evidence="4" type="ORF">HMPREF9302_07420</name>
</gene>
<dbReference type="GO" id="GO:0009982">
    <property type="term" value="F:pseudouridine synthase activity"/>
    <property type="evidence" value="ECO:0007669"/>
    <property type="project" value="InterPro"/>
</dbReference>
<dbReference type="Pfam" id="PF00849">
    <property type="entry name" value="PseudoU_synth_2"/>
    <property type="match status" value="1"/>
</dbReference>
<comment type="caution">
    <text evidence="4">The sequence shown here is derived from an EMBL/GenBank/DDBJ whole genome shotgun (WGS) entry which is preliminary data.</text>
</comment>
<evidence type="ECO:0000259" key="3">
    <source>
        <dbReference type="Pfam" id="PF00849"/>
    </source>
</evidence>
<dbReference type="RefSeq" id="WP_019036645.1">
    <property type="nucleotide sequence ID" value="NZ_JRNU01000038.1"/>
</dbReference>
<evidence type="ECO:0000313" key="4">
    <source>
        <dbReference type="EMBL" id="KGF51421.1"/>
    </source>
</evidence>
<proteinExistence type="inferred from homology"/>
<dbReference type="SUPFAM" id="SSF55120">
    <property type="entry name" value="Pseudouridine synthase"/>
    <property type="match status" value="1"/>
</dbReference>
<keyword evidence="2" id="KW-0413">Isomerase</keyword>
<dbReference type="EMBL" id="JRNU01000038">
    <property type="protein sequence ID" value="KGF51421.1"/>
    <property type="molecule type" value="Genomic_DNA"/>
</dbReference>
<dbReference type="GO" id="GO:0001522">
    <property type="term" value="P:pseudouridine synthesis"/>
    <property type="evidence" value="ECO:0007669"/>
    <property type="project" value="InterPro"/>
</dbReference>
<accession>A0A096AXI8</accession>
<dbReference type="InterPro" id="IPR020103">
    <property type="entry name" value="PsdUridine_synth_cat_dom_sf"/>
</dbReference>
<dbReference type="PANTHER" id="PTHR21600:SF83">
    <property type="entry name" value="PSEUDOURIDYLATE SYNTHASE RPUSD4, MITOCHONDRIAL"/>
    <property type="match status" value="1"/>
</dbReference>
<sequence>MKVIYEDNHLIIVYKEAGEIVQGDKTGDQPLSETVKLWIKDKYNKPGNVFLGIVHRLDRPVAGLVIFARTSKALSRLNDMFRNGNIHKTYWAIVQQQPLKPEDTLTDWLIRNTQQNKSYAYNIPLPTAKKSVLHYKTINTSKHYTLLEINLMTGRHHQIRCQLANMGCPIKGDLKYGAARSNPDGSISLLSHKIEFIHPVSKKTIRIVSPIPNDNLWQAINPHDEEEGVIVKDNV</sequence>
<dbReference type="InterPro" id="IPR006224">
    <property type="entry name" value="PsdUridine_synth_RluA-like_CS"/>
</dbReference>
<dbReference type="GO" id="GO:0003723">
    <property type="term" value="F:RNA binding"/>
    <property type="evidence" value="ECO:0007669"/>
    <property type="project" value="InterPro"/>
</dbReference>
<name>A0A096AXI8_9BACT</name>
<organism evidence="4 5">
    <name type="scientific">Prevotella amnii DNF00058</name>
    <dbReference type="NCBI Taxonomy" id="1401066"/>
    <lineage>
        <taxon>Bacteria</taxon>
        <taxon>Pseudomonadati</taxon>
        <taxon>Bacteroidota</taxon>
        <taxon>Bacteroidia</taxon>
        <taxon>Bacteroidales</taxon>
        <taxon>Prevotellaceae</taxon>
        <taxon>Prevotella</taxon>
    </lineage>
</organism>
<evidence type="ECO:0000256" key="2">
    <source>
        <dbReference type="ARBA" id="ARBA00023235"/>
    </source>
</evidence>
<dbReference type="GO" id="GO:0006396">
    <property type="term" value="P:RNA processing"/>
    <property type="evidence" value="ECO:0007669"/>
    <property type="project" value="UniProtKB-ARBA"/>
</dbReference>
<dbReference type="OrthoDB" id="9807829at2"/>
<evidence type="ECO:0000256" key="1">
    <source>
        <dbReference type="ARBA" id="ARBA00010876"/>
    </source>
</evidence>
<dbReference type="PANTHER" id="PTHR21600">
    <property type="entry name" value="MITOCHONDRIAL RNA PSEUDOURIDINE SYNTHASE"/>
    <property type="match status" value="1"/>
</dbReference>
<evidence type="ECO:0000313" key="5">
    <source>
        <dbReference type="Proteomes" id="UP000029614"/>
    </source>
</evidence>
<dbReference type="PROSITE" id="PS01129">
    <property type="entry name" value="PSI_RLU"/>
    <property type="match status" value="1"/>
</dbReference>
<keyword evidence="5" id="KW-1185">Reference proteome</keyword>
<protein>
    <submittedName>
        <fullName evidence="4">Pseudouridine synthase</fullName>
    </submittedName>
</protein>
<reference evidence="4 5" key="1">
    <citation type="submission" date="2014-07" db="EMBL/GenBank/DDBJ databases">
        <authorList>
            <person name="McCorrison J."/>
            <person name="Sanka R."/>
            <person name="Torralba M."/>
            <person name="Gillis M."/>
            <person name="Haft D.H."/>
            <person name="Methe B."/>
            <person name="Sutton G."/>
            <person name="Nelson K.E."/>
        </authorList>
    </citation>
    <scope>NUCLEOTIDE SEQUENCE [LARGE SCALE GENOMIC DNA]</scope>
    <source>
        <strain evidence="4 5">DNF00058</strain>
    </source>
</reference>
<feature type="domain" description="Pseudouridine synthase RsuA/RluA-like" evidence="3">
    <location>
        <begin position="9"/>
        <end position="164"/>
    </location>
</feature>
<dbReference type="InterPro" id="IPR006145">
    <property type="entry name" value="PsdUridine_synth_RsuA/RluA"/>
</dbReference>
<comment type="similarity">
    <text evidence="1">Belongs to the pseudouridine synthase RluA family.</text>
</comment>
<dbReference type="Gene3D" id="3.30.2350.10">
    <property type="entry name" value="Pseudouridine synthase"/>
    <property type="match status" value="1"/>
</dbReference>